<dbReference type="EMBL" id="CABIKO010000118">
    <property type="protein sequence ID" value="VVA27201.1"/>
    <property type="molecule type" value="Genomic_DNA"/>
</dbReference>
<gene>
    <name evidence="2" type="ORF">ALMOND_2B026391</name>
</gene>
<sequence>MSKMQQLLFNRKLSHRAVSLPSACLVNVAEPYPSLRSWFLSLSCFSDGLSIVVSIFSFCLLMMPVIVHPAISLSSTSLVNTCRAFMPCYTAVIPFAYPLFPCVPSAYPLFPYVDGGFQKTISLSLRGMGRIVGHGGSDVLCSWNFGPHLKNGTGEDNEGALALANAIEKAL</sequence>
<dbReference type="Gramene" id="VVA27201">
    <property type="protein sequence ID" value="VVA27201"/>
    <property type="gene ID" value="Prudul26B026391"/>
</dbReference>
<proteinExistence type="predicted"/>
<accession>A0A5E4FKD8</accession>
<keyword evidence="1" id="KW-0472">Membrane</keyword>
<feature type="transmembrane region" description="Helical" evidence="1">
    <location>
        <begin position="39"/>
        <end position="67"/>
    </location>
</feature>
<evidence type="ECO:0000313" key="3">
    <source>
        <dbReference type="Proteomes" id="UP000327085"/>
    </source>
</evidence>
<reference evidence="3" key="1">
    <citation type="journal article" date="2020" name="Plant J.">
        <title>Transposons played a major role in the diversification between the closely related almond and peach genomes: results from the almond genome sequence.</title>
        <authorList>
            <person name="Alioto T."/>
            <person name="Alexiou K.G."/>
            <person name="Bardil A."/>
            <person name="Barteri F."/>
            <person name="Castanera R."/>
            <person name="Cruz F."/>
            <person name="Dhingra A."/>
            <person name="Duval H."/>
            <person name="Fernandez I Marti A."/>
            <person name="Frias L."/>
            <person name="Galan B."/>
            <person name="Garcia J.L."/>
            <person name="Howad W."/>
            <person name="Gomez-Garrido J."/>
            <person name="Gut M."/>
            <person name="Julca I."/>
            <person name="Morata J."/>
            <person name="Puigdomenech P."/>
            <person name="Ribeca P."/>
            <person name="Rubio Cabetas M.J."/>
            <person name="Vlasova A."/>
            <person name="Wirthensohn M."/>
            <person name="Garcia-Mas J."/>
            <person name="Gabaldon T."/>
            <person name="Casacuberta J.M."/>
            <person name="Arus P."/>
        </authorList>
    </citation>
    <scope>NUCLEOTIDE SEQUENCE [LARGE SCALE GENOMIC DNA]</scope>
    <source>
        <strain evidence="3">cv. Texas</strain>
    </source>
</reference>
<organism evidence="2 3">
    <name type="scientific">Prunus dulcis</name>
    <name type="common">Almond</name>
    <name type="synonym">Amygdalus dulcis</name>
    <dbReference type="NCBI Taxonomy" id="3755"/>
    <lineage>
        <taxon>Eukaryota</taxon>
        <taxon>Viridiplantae</taxon>
        <taxon>Streptophyta</taxon>
        <taxon>Embryophyta</taxon>
        <taxon>Tracheophyta</taxon>
        <taxon>Spermatophyta</taxon>
        <taxon>Magnoliopsida</taxon>
        <taxon>eudicotyledons</taxon>
        <taxon>Gunneridae</taxon>
        <taxon>Pentapetalae</taxon>
        <taxon>rosids</taxon>
        <taxon>fabids</taxon>
        <taxon>Rosales</taxon>
        <taxon>Rosaceae</taxon>
        <taxon>Amygdaloideae</taxon>
        <taxon>Amygdaleae</taxon>
        <taxon>Prunus</taxon>
    </lineage>
</organism>
<keyword evidence="1" id="KW-0812">Transmembrane</keyword>
<name>A0A5E4FKD8_PRUDU</name>
<evidence type="ECO:0000313" key="2">
    <source>
        <dbReference type="EMBL" id="VVA27201.1"/>
    </source>
</evidence>
<evidence type="ECO:0000256" key="1">
    <source>
        <dbReference type="SAM" id="Phobius"/>
    </source>
</evidence>
<dbReference type="InParanoid" id="A0A5E4FKD8"/>
<dbReference type="Proteomes" id="UP000327085">
    <property type="component" value="Chromosome 1"/>
</dbReference>
<protein>
    <submittedName>
        <fullName evidence="2">Uncharacterized protein</fullName>
    </submittedName>
</protein>
<dbReference type="AlphaFoldDB" id="A0A5E4FKD8"/>
<keyword evidence="1" id="KW-1133">Transmembrane helix</keyword>